<dbReference type="SUPFAM" id="SSF81296">
    <property type="entry name" value="E set domains"/>
    <property type="match status" value="2"/>
</dbReference>
<evidence type="ECO:0000256" key="1">
    <source>
        <dbReference type="ARBA" id="ARBA00022441"/>
    </source>
</evidence>
<name>A0A1H7UUF8_OLID1</name>
<evidence type="ECO:0000313" key="4">
    <source>
        <dbReference type="EMBL" id="SEM00630.1"/>
    </source>
</evidence>
<dbReference type="Proteomes" id="UP000199421">
    <property type="component" value="Unassembled WGS sequence"/>
</dbReference>
<dbReference type="SUPFAM" id="SSF117281">
    <property type="entry name" value="Kelch motif"/>
    <property type="match status" value="1"/>
</dbReference>
<evidence type="ECO:0000259" key="3">
    <source>
        <dbReference type="Pfam" id="PF01833"/>
    </source>
</evidence>
<keyword evidence="5" id="KW-1185">Reference proteome</keyword>
<reference evidence="5" key="1">
    <citation type="submission" date="2016-10" db="EMBL/GenBank/DDBJ databases">
        <authorList>
            <person name="Varghese N."/>
            <person name="Submissions S."/>
        </authorList>
    </citation>
    <scope>NUCLEOTIDE SEQUENCE [LARGE SCALE GENOMIC DNA]</scope>
    <source>
        <strain evidence="5">DSM 18733</strain>
    </source>
</reference>
<proteinExistence type="predicted"/>
<dbReference type="AlphaFoldDB" id="A0A1H7UUF8"/>
<keyword evidence="2" id="KW-0677">Repeat</keyword>
<feature type="domain" description="IPT/TIG" evidence="3">
    <location>
        <begin position="223"/>
        <end position="298"/>
    </location>
</feature>
<dbReference type="CDD" id="cd00603">
    <property type="entry name" value="IPT_PCSR"/>
    <property type="match status" value="2"/>
</dbReference>
<sequence>MRKYIFFLTLILTSFTLLIQCKKEDDVRVDVGEEVLPIEAIEANVFEDGGVQLVANVNKIPQNVGKYGFVLALDSVISTHNGQFYYMEESKQLAKGMIRKDLNTQLEKNRKYYYSFFTINDSTQLKIYNVKSFLSSGSKQIKIDSISTNHAHLLDSIYVYGKYFANRYINISFGSQGVVTKVLNDSVLTAYIPQDLTEVSPVITARYDTTSKIVSTEFSLYKPEITSFTSNRSFNDIITIEGDHFDLDSNRMSVKFGEVKASFVSVGRKQIKVRVPEDIEKVKTNITVKAQLQSSTGSELFNLQLPTLDIVPTSGKAWQELTIKGKNFHPKLAKNQILFEGVEAELLEGDTSSIRVKVPMGPFPRRAAKVKIKLLDAEVTYKADFKLNDTWVMVSRKFPANNDPYNVHSIEGNVFAYTYGDTYNDKKMYFYKWNRSNYTWTKGTNTATSGRMVALDDKLYYFRSVPSASQLRQYDYKSDTWTDLPAPPSFEQRYTTTAFAAEKHLYLLFSDDWEHPEEPTFPMYRYSIVTKKWEEMAGMPKDLYGGYSWNNAFSISNGKIAIVGAGATMTNSGNLLAYNIASNSWSATPADGPGFLSGAAGFVHNGQIHIIPSSSLNYDFNSRSIYRYEGSRWYQLKELIGPDEGVFSGDSSNAFVVGDKVYVIVWNGGIVGVFEASLADLK</sequence>
<keyword evidence="1" id="KW-0880">Kelch repeat</keyword>
<protein>
    <submittedName>
        <fullName evidence="4">IPT/TIG domain-containing protein</fullName>
    </submittedName>
</protein>
<organism evidence="4 5">
    <name type="scientific">Olivibacter domesticus</name>
    <name type="common">Pseudosphingobacterium domesticum</name>
    <dbReference type="NCBI Taxonomy" id="407022"/>
    <lineage>
        <taxon>Bacteria</taxon>
        <taxon>Pseudomonadati</taxon>
        <taxon>Bacteroidota</taxon>
        <taxon>Sphingobacteriia</taxon>
        <taxon>Sphingobacteriales</taxon>
        <taxon>Sphingobacteriaceae</taxon>
        <taxon>Olivibacter</taxon>
    </lineage>
</organism>
<dbReference type="Gene3D" id="2.120.10.80">
    <property type="entry name" value="Kelch-type beta propeller"/>
    <property type="match status" value="2"/>
</dbReference>
<evidence type="ECO:0000256" key="2">
    <source>
        <dbReference type="ARBA" id="ARBA00022737"/>
    </source>
</evidence>
<accession>A0A1H7UUF8</accession>
<dbReference type="InterPro" id="IPR002909">
    <property type="entry name" value="IPT_dom"/>
</dbReference>
<dbReference type="OrthoDB" id="103335at2"/>
<dbReference type="Gene3D" id="2.60.40.10">
    <property type="entry name" value="Immunoglobulins"/>
    <property type="match status" value="2"/>
</dbReference>
<dbReference type="InterPro" id="IPR013783">
    <property type="entry name" value="Ig-like_fold"/>
</dbReference>
<dbReference type="InterPro" id="IPR015915">
    <property type="entry name" value="Kelch-typ_b-propeller"/>
</dbReference>
<dbReference type="PANTHER" id="PTHR24412:SF489">
    <property type="entry name" value="RING FINGER DOMAIN AND KELCH REPEAT-CONTAINING PROTEIN DDB_G0271372"/>
    <property type="match status" value="1"/>
</dbReference>
<gene>
    <name evidence="4" type="ORF">SAMN05661044_03953</name>
</gene>
<dbReference type="InterPro" id="IPR014756">
    <property type="entry name" value="Ig_E-set"/>
</dbReference>
<dbReference type="EMBL" id="FOAF01000006">
    <property type="protein sequence ID" value="SEM00630.1"/>
    <property type="molecule type" value="Genomic_DNA"/>
</dbReference>
<dbReference type="PANTHER" id="PTHR24412">
    <property type="entry name" value="KELCH PROTEIN"/>
    <property type="match status" value="1"/>
</dbReference>
<dbReference type="STRING" id="407022.SAMN05661044_03953"/>
<evidence type="ECO:0000313" key="5">
    <source>
        <dbReference type="Proteomes" id="UP000199421"/>
    </source>
</evidence>
<dbReference type="Pfam" id="PF01833">
    <property type="entry name" value="TIG"/>
    <property type="match status" value="1"/>
</dbReference>
<dbReference type="RefSeq" id="WP_093327815.1">
    <property type="nucleotide sequence ID" value="NZ_FOAF01000006.1"/>
</dbReference>